<keyword evidence="3" id="KW-0378">Hydrolase</keyword>
<dbReference type="Gene3D" id="3.30.1390.40">
    <property type="entry name" value="Ribosomal protein L30p/L7e"/>
    <property type="match status" value="1"/>
</dbReference>
<evidence type="ECO:0000259" key="1">
    <source>
        <dbReference type="Pfam" id="PF21152"/>
    </source>
</evidence>
<protein>
    <submittedName>
        <fullName evidence="3">Alpha-glucosidase</fullName>
        <ecNumber evidence="3">3.2.1.20</ecNumber>
    </submittedName>
</protein>
<feature type="domain" description="Mannosylglycerate hydrolase MGH1-like glycoside hydrolase" evidence="2">
    <location>
        <begin position="356"/>
        <end position="805"/>
    </location>
</feature>
<name>A0ABS3CNG1_9ALTE</name>
<comment type="caution">
    <text evidence="3">The sequence shown here is derived from an EMBL/GenBank/DDBJ whole genome shotgun (WGS) entry which is preliminary data.</text>
</comment>
<evidence type="ECO:0000313" key="4">
    <source>
        <dbReference type="Proteomes" id="UP000663992"/>
    </source>
</evidence>
<dbReference type="Proteomes" id="UP000663992">
    <property type="component" value="Unassembled WGS sequence"/>
</dbReference>
<dbReference type="PROSITE" id="PS51257">
    <property type="entry name" value="PROKAR_LIPOPROTEIN"/>
    <property type="match status" value="1"/>
</dbReference>
<evidence type="ECO:0000259" key="2">
    <source>
        <dbReference type="Pfam" id="PF22422"/>
    </source>
</evidence>
<keyword evidence="4" id="KW-1185">Reference proteome</keyword>
<sequence length="820" mass="92656">MFRTTLLKRSGLGLLLTTSLLSGCSLHQQGLDTLSAPQLTKLDRQGSPDAMRMLDQFGNQRFNPLFDLGAWHGFLQPSKVSEYGTFNGPMIIAEEYGLYLASQLEKLQIVDTTSGKAYRYEDAIVRLDEQDGHLQQHYQWSDLTLILTLDFVTPRTALVSTQLVNKQDKPRNLQLHWQGQLLTDWQKDQAVSDQYPSWQRRLSVNPKEVNIALGAQRSTWNMMLSGASRYQIRRSVNAQSQVHGELAYQAETSLSLAGNQQQTLYTSHSYVHDEQEWQTEEVRLNQVFDAPQQAIKQSRERWQAYRNLGLRTDSLLPASLAEKAMQTLLGNWRGHAGALKHDVVTPSVTARWFNGAWAWDSWKHAAAMAHFAPQVAKDNILAMFDYQVQSTDSLRPHDAGMVIDAIFYNKDGQRGGDGGNWNERNTKPPLASWAVWELYQATADKTLIEQLYPKLVAYHQWWYKNRDHNQNGLAEYGATAHPLHNDSQGNIRFDIKPQADSTLAKGIHATCQGKADGWYQCAGADLYEQVLTSGQYLELDIGAQHGAGWESGMDNAARFGFINQEQLQAYAQTHYQGDIKQARQDWQVRFFENHSADGQLLGFSIDQESVELNAYLAMEKDLLAKMASLLGLTAQAGQWQQQSQQLAQKVNQCFFDTQSGFYYDRQIGLTEQDDSGCGGKLLTARGRGPEGWSPLWAGIADQRRADQVAKVMLSTSEFNSHIPLGTAALSNPAYHPDIYWRGRVWLDQWYFGVMALDKYGYHNQARELALRLINNADGLLEEGAIRENYHPLSGAVQGASNFSWSAAHLYLMYRQLAKQD</sequence>
<proteinExistence type="predicted"/>
<dbReference type="EC" id="3.2.1.20" evidence="3"/>
<keyword evidence="3" id="KW-0326">Glycosidase</keyword>
<dbReference type="Pfam" id="PF21152">
    <property type="entry name" value="YgjK_N"/>
    <property type="match status" value="1"/>
</dbReference>
<organism evidence="3 4">
    <name type="scientific">Bowmanella yangjiangensis</name>
    <dbReference type="NCBI Taxonomy" id="2811230"/>
    <lineage>
        <taxon>Bacteria</taxon>
        <taxon>Pseudomonadati</taxon>
        <taxon>Pseudomonadota</taxon>
        <taxon>Gammaproteobacteria</taxon>
        <taxon>Alteromonadales</taxon>
        <taxon>Alteromonadaceae</taxon>
        <taxon>Bowmanella</taxon>
    </lineage>
</organism>
<accession>A0ABS3CNG1</accession>
<dbReference type="GO" id="GO:0004558">
    <property type="term" value="F:alpha-1,4-glucosidase activity"/>
    <property type="evidence" value="ECO:0007669"/>
    <property type="project" value="UniProtKB-EC"/>
</dbReference>
<dbReference type="InterPro" id="IPR054491">
    <property type="entry name" value="MGH1-like_GH"/>
</dbReference>
<gene>
    <name evidence="3" type="primary">ygjK</name>
    <name evidence="3" type="ORF">J0A65_02145</name>
</gene>
<dbReference type="NCBIfam" id="NF007525">
    <property type="entry name" value="PRK10137.1"/>
    <property type="match status" value="1"/>
</dbReference>
<dbReference type="Gene3D" id="2.70.98.50">
    <property type="entry name" value="putative glycoside hydrolase family protein from bacillus halodurans"/>
    <property type="match status" value="1"/>
</dbReference>
<dbReference type="SUPFAM" id="SSF48208">
    <property type="entry name" value="Six-hairpin glycosidases"/>
    <property type="match status" value="1"/>
</dbReference>
<feature type="domain" description="Glucosidase YgjK N-terminal" evidence="1">
    <location>
        <begin position="43"/>
        <end position="303"/>
    </location>
</feature>
<evidence type="ECO:0000313" key="3">
    <source>
        <dbReference type="EMBL" id="MBN7818644.1"/>
    </source>
</evidence>
<dbReference type="InterPro" id="IPR012341">
    <property type="entry name" value="6hp_glycosidase-like_sf"/>
</dbReference>
<dbReference type="PANTHER" id="PTHR23403">
    <property type="entry name" value="TREHALASE"/>
    <property type="match status" value="1"/>
</dbReference>
<dbReference type="PANTHER" id="PTHR23403:SF1">
    <property type="entry name" value="TREHALASE"/>
    <property type="match status" value="1"/>
</dbReference>
<reference evidence="3 4" key="1">
    <citation type="submission" date="2021-03" db="EMBL/GenBank/DDBJ databases">
        <title>novel species isolated from a fishpond in China.</title>
        <authorList>
            <person name="Lu H."/>
            <person name="Cai Z."/>
        </authorList>
    </citation>
    <scope>NUCLEOTIDE SEQUENCE [LARGE SCALE GENOMIC DNA]</scope>
    <source>
        <strain evidence="3 4">Y57</strain>
    </source>
</reference>
<dbReference type="InterPro" id="IPR048450">
    <property type="entry name" value="YgjK_N"/>
</dbReference>
<dbReference type="Gene3D" id="1.50.10.10">
    <property type="match status" value="1"/>
</dbReference>
<dbReference type="InterPro" id="IPR008928">
    <property type="entry name" value="6-hairpin_glycosidase_sf"/>
</dbReference>
<dbReference type="InterPro" id="IPR001661">
    <property type="entry name" value="Glyco_hydro_37"/>
</dbReference>
<dbReference type="Pfam" id="PF22422">
    <property type="entry name" value="MGH1-like_GH"/>
    <property type="match status" value="1"/>
</dbReference>
<dbReference type="EMBL" id="JAFKCS010000001">
    <property type="protein sequence ID" value="MBN7818644.1"/>
    <property type="molecule type" value="Genomic_DNA"/>
</dbReference>
<dbReference type="RefSeq" id="WP_206592459.1">
    <property type="nucleotide sequence ID" value="NZ_JAFKCS010000001.1"/>
</dbReference>